<dbReference type="SUPFAM" id="SSF56801">
    <property type="entry name" value="Acetyl-CoA synthetase-like"/>
    <property type="match status" value="1"/>
</dbReference>
<evidence type="ECO:0000259" key="2">
    <source>
        <dbReference type="Pfam" id="PF00501"/>
    </source>
</evidence>
<dbReference type="GO" id="GO:0016874">
    <property type="term" value="F:ligase activity"/>
    <property type="evidence" value="ECO:0007669"/>
    <property type="project" value="UniProtKB-KW"/>
</dbReference>
<name>A0A820SLE9_9BILA</name>
<dbReference type="Pfam" id="PF00501">
    <property type="entry name" value="AMP-binding"/>
    <property type="match status" value="1"/>
</dbReference>
<dbReference type="PANTHER" id="PTHR45527:SF10">
    <property type="entry name" value="PYOCHELIN SYNTHASE PCHF"/>
    <property type="match status" value="1"/>
</dbReference>
<feature type="domain" description="AMP-dependent synthetase/ligase" evidence="2">
    <location>
        <begin position="6"/>
        <end position="94"/>
    </location>
</feature>
<proteinExistence type="predicted"/>
<dbReference type="AlphaFoldDB" id="A0A820SLE9"/>
<comment type="caution">
    <text evidence="3">The sequence shown here is derived from an EMBL/GenBank/DDBJ whole genome shotgun (WGS) entry which is preliminary data.</text>
</comment>
<feature type="non-terminal residue" evidence="3">
    <location>
        <position position="95"/>
    </location>
</feature>
<sequence>MNSRLEISTNDRIFALSHLNFDLSVYDIFGILIAGGTIVLPDHEDYKNPQHWSDMIIKHHVTIWNSVPMLMQMFVEHLKHTSNNQNQLRHILLSG</sequence>
<accession>A0A820SLE9</accession>
<dbReference type="EMBL" id="CAJOBB010032100">
    <property type="protein sequence ID" value="CAF4455395.1"/>
    <property type="molecule type" value="Genomic_DNA"/>
</dbReference>
<dbReference type="GO" id="GO:0043041">
    <property type="term" value="P:amino acid activation for nonribosomal peptide biosynthetic process"/>
    <property type="evidence" value="ECO:0007669"/>
    <property type="project" value="TreeGrafter"/>
</dbReference>
<organism evidence="3 4">
    <name type="scientific">Adineta steineri</name>
    <dbReference type="NCBI Taxonomy" id="433720"/>
    <lineage>
        <taxon>Eukaryota</taxon>
        <taxon>Metazoa</taxon>
        <taxon>Spiralia</taxon>
        <taxon>Gnathifera</taxon>
        <taxon>Rotifera</taxon>
        <taxon>Eurotatoria</taxon>
        <taxon>Bdelloidea</taxon>
        <taxon>Adinetida</taxon>
        <taxon>Adinetidae</taxon>
        <taxon>Adineta</taxon>
    </lineage>
</organism>
<dbReference type="PANTHER" id="PTHR45527">
    <property type="entry name" value="NONRIBOSOMAL PEPTIDE SYNTHETASE"/>
    <property type="match status" value="1"/>
</dbReference>
<evidence type="ECO:0000256" key="1">
    <source>
        <dbReference type="ARBA" id="ARBA00022598"/>
    </source>
</evidence>
<protein>
    <recommendedName>
        <fullName evidence="2">AMP-dependent synthetase/ligase domain-containing protein</fullName>
    </recommendedName>
</protein>
<evidence type="ECO:0000313" key="4">
    <source>
        <dbReference type="Proteomes" id="UP000663868"/>
    </source>
</evidence>
<reference evidence="3" key="1">
    <citation type="submission" date="2021-02" db="EMBL/GenBank/DDBJ databases">
        <authorList>
            <person name="Nowell W R."/>
        </authorList>
    </citation>
    <scope>NUCLEOTIDE SEQUENCE</scope>
</reference>
<dbReference type="GO" id="GO:0005737">
    <property type="term" value="C:cytoplasm"/>
    <property type="evidence" value="ECO:0007669"/>
    <property type="project" value="TreeGrafter"/>
</dbReference>
<gene>
    <name evidence="3" type="ORF">KXQ929_LOCUS54197</name>
</gene>
<dbReference type="Proteomes" id="UP000663868">
    <property type="component" value="Unassembled WGS sequence"/>
</dbReference>
<keyword evidence="1" id="KW-0436">Ligase</keyword>
<dbReference type="Gene3D" id="3.40.50.980">
    <property type="match status" value="1"/>
</dbReference>
<dbReference type="GO" id="GO:0031177">
    <property type="term" value="F:phosphopantetheine binding"/>
    <property type="evidence" value="ECO:0007669"/>
    <property type="project" value="TreeGrafter"/>
</dbReference>
<dbReference type="GO" id="GO:0044550">
    <property type="term" value="P:secondary metabolite biosynthetic process"/>
    <property type="evidence" value="ECO:0007669"/>
    <property type="project" value="TreeGrafter"/>
</dbReference>
<dbReference type="InterPro" id="IPR000873">
    <property type="entry name" value="AMP-dep_synth/lig_dom"/>
</dbReference>
<evidence type="ECO:0000313" key="3">
    <source>
        <dbReference type="EMBL" id="CAF4455395.1"/>
    </source>
</evidence>